<dbReference type="Gene3D" id="2.30.30.100">
    <property type="match status" value="1"/>
</dbReference>
<dbReference type="Gene3D" id="3.30.930.10">
    <property type="entry name" value="Bira Bifunctional Protein, Domain 2"/>
    <property type="match status" value="1"/>
</dbReference>
<gene>
    <name evidence="8" type="ORF">KIP89_04090</name>
</gene>
<evidence type="ECO:0000256" key="3">
    <source>
        <dbReference type="ARBA" id="ARBA00022840"/>
    </source>
</evidence>
<comment type="catalytic activity">
    <reaction evidence="6">
        <text>biotin + L-lysyl-[protein] + ATP = N(6)-biotinyl-L-lysyl-[protein] + AMP + diphosphate + H(+)</text>
        <dbReference type="Rhea" id="RHEA:11756"/>
        <dbReference type="Rhea" id="RHEA-COMP:9752"/>
        <dbReference type="Rhea" id="RHEA-COMP:10505"/>
        <dbReference type="ChEBI" id="CHEBI:15378"/>
        <dbReference type="ChEBI" id="CHEBI:29969"/>
        <dbReference type="ChEBI" id="CHEBI:30616"/>
        <dbReference type="ChEBI" id="CHEBI:33019"/>
        <dbReference type="ChEBI" id="CHEBI:57586"/>
        <dbReference type="ChEBI" id="CHEBI:83144"/>
        <dbReference type="ChEBI" id="CHEBI:456215"/>
        <dbReference type="EC" id="6.3.4.15"/>
    </reaction>
</comment>
<keyword evidence="4" id="KW-0092">Biotin</keyword>
<evidence type="ECO:0000256" key="1">
    <source>
        <dbReference type="ARBA" id="ARBA00022598"/>
    </source>
</evidence>
<dbReference type="RefSeq" id="WP_213754137.1">
    <property type="nucleotide sequence ID" value="NZ_JAHCQH010000014.1"/>
</dbReference>
<evidence type="ECO:0000256" key="6">
    <source>
        <dbReference type="ARBA" id="ARBA00047846"/>
    </source>
</evidence>
<dbReference type="InterPro" id="IPR004143">
    <property type="entry name" value="BPL_LPL_catalytic"/>
</dbReference>
<keyword evidence="9" id="KW-1185">Reference proteome</keyword>
<name>A0ABS5R4Y6_9HYPH</name>
<accession>A0ABS5R4Y6</accession>
<evidence type="ECO:0000313" key="8">
    <source>
        <dbReference type="EMBL" id="MBS9476282.1"/>
    </source>
</evidence>
<evidence type="ECO:0000259" key="7">
    <source>
        <dbReference type="PROSITE" id="PS51733"/>
    </source>
</evidence>
<dbReference type="GO" id="GO:0004077">
    <property type="term" value="F:biotin--[biotin carboxyl-carrier protein] ligase activity"/>
    <property type="evidence" value="ECO:0007669"/>
    <property type="project" value="UniProtKB-EC"/>
</dbReference>
<dbReference type="InterPro" id="IPR045864">
    <property type="entry name" value="aa-tRNA-synth_II/BPL/LPL"/>
</dbReference>
<dbReference type="CDD" id="cd16442">
    <property type="entry name" value="BPL"/>
    <property type="match status" value="1"/>
</dbReference>
<evidence type="ECO:0000256" key="5">
    <source>
        <dbReference type="ARBA" id="ARBA00024227"/>
    </source>
</evidence>
<feature type="domain" description="BPL/LPL catalytic" evidence="7">
    <location>
        <begin position="10"/>
        <end position="186"/>
    </location>
</feature>
<dbReference type="EMBL" id="JAHCQH010000014">
    <property type="protein sequence ID" value="MBS9476282.1"/>
    <property type="molecule type" value="Genomic_DNA"/>
</dbReference>
<dbReference type="Proteomes" id="UP001166585">
    <property type="component" value="Unassembled WGS sequence"/>
</dbReference>
<evidence type="ECO:0000313" key="9">
    <source>
        <dbReference type="Proteomes" id="UP001166585"/>
    </source>
</evidence>
<dbReference type="SUPFAM" id="SSF55681">
    <property type="entry name" value="Class II aaRS and biotin synthetases"/>
    <property type="match status" value="1"/>
</dbReference>
<dbReference type="Pfam" id="PF02237">
    <property type="entry name" value="BPL_C"/>
    <property type="match status" value="1"/>
</dbReference>
<dbReference type="PANTHER" id="PTHR12835:SF5">
    <property type="entry name" value="BIOTIN--PROTEIN LIGASE"/>
    <property type="match status" value="1"/>
</dbReference>
<keyword evidence="1 8" id="KW-0436">Ligase</keyword>
<dbReference type="PANTHER" id="PTHR12835">
    <property type="entry name" value="BIOTIN PROTEIN LIGASE"/>
    <property type="match status" value="1"/>
</dbReference>
<reference evidence="8" key="1">
    <citation type="submission" date="2021-05" db="EMBL/GenBank/DDBJ databases">
        <authorList>
            <person name="Sun Q."/>
            <person name="Inoue M."/>
        </authorList>
    </citation>
    <scope>NUCLEOTIDE SEQUENCE</scope>
    <source>
        <strain evidence="8">VKM B-3255</strain>
    </source>
</reference>
<evidence type="ECO:0000256" key="2">
    <source>
        <dbReference type="ARBA" id="ARBA00022741"/>
    </source>
</evidence>
<organism evidence="8 9">
    <name type="scientific">Ancylobacter radicis</name>
    <dbReference type="NCBI Taxonomy" id="2836179"/>
    <lineage>
        <taxon>Bacteria</taxon>
        <taxon>Pseudomonadati</taxon>
        <taxon>Pseudomonadota</taxon>
        <taxon>Alphaproteobacteria</taxon>
        <taxon>Hyphomicrobiales</taxon>
        <taxon>Xanthobacteraceae</taxon>
        <taxon>Ancylobacter</taxon>
    </lineage>
</organism>
<dbReference type="InterPro" id="IPR003142">
    <property type="entry name" value="BPL_C"/>
</dbReference>
<protein>
    <recommendedName>
        <fullName evidence="5">biotin--[biotin carboxyl-carrier protein] ligase</fullName>
        <ecNumber evidence="5">6.3.4.15</ecNumber>
    </recommendedName>
</protein>
<keyword evidence="3" id="KW-0067">ATP-binding</keyword>
<dbReference type="SUPFAM" id="SSF50037">
    <property type="entry name" value="C-terminal domain of transcriptional repressors"/>
    <property type="match status" value="1"/>
</dbReference>
<dbReference type="InterPro" id="IPR004408">
    <property type="entry name" value="Biotin_CoA_COase_ligase"/>
</dbReference>
<dbReference type="InterPro" id="IPR008988">
    <property type="entry name" value="Transcriptional_repressor_C"/>
</dbReference>
<dbReference type="EC" id="6.3.4.15" evidence="5"/>
<comment type="caution">
    <text evidence="8">The sequence shown here is derived from an EMBL/GenBank/DDBJ whole genome shotgun (WGS) entry which is preliminary data.</text>
</comment>
<dbReference type="NCBIfam" id="TIGR00121">
    <property type="entry name" value="birA_ligase"/>
    <property type="match status" value="1"/>
</dbReference>
<sequence length="256" mass="26792">MAGSSGAPSSGATPVVRFDEIGSTNAEALARATGPAPCWFVACRQTQGRGRRGRVWSSEPGNLYASLLLVQPAPSARLPELCFVASLALHDAVRDVTGIDPLRIGLKWPNDVQIDGSKLAGILIEGTVLPDARNAAVIGFGVNCAHHPLDAPYPTTDLGASGFPTDPVSLLAALDAAMRARLAQWDGGRGFEATREAWLRRAPGVGRAVTVRLGERETHGIFEALDVSGAMVLRRADGARETINAGDVFPAPGLQA</sequence>
<dbReference type="PROSITE" id="PS51733">
    <property type="entry name" value="BPL_LPL_CATALYTIC"/>
    <property type="match status" value="1"/>
</dbReference>
<dbReference type="Pfam" id="PF03099">
    <property type="entry name" value="BPL_LplA_LipB"/>
    <property type="match status" value="1"/>
</dbReference>
<evidence type="ECO:0000256" key="4">
    <source>
        <dbReference type="ARBA" id="ARBA00023267"/>
    </source>
</evidence>
<keyword evidence="2" id="KW-0547">Nucleotide-binding</keyword>
<proteinExistence type="predicted"/>